<dbReference type="GO" id="GO:0090090">
    <property type="term" value="P:negative regulation of canonical Wnt signaling pathway"/>
    <property type="evidence" value="ECO:0007669"/>
    <property type="project" value="TreeGrafter"/>
</dbReference>
<dbReference type="InterPro" id="IPR050591">
    <property type="entry name" value="GSK-3"/>
</dbReference>
<accession>A0A368G373</accession>
<dbReference type="InterPro" id="IPR008271">
    <property type="entry name" value="Ser/Thr_kinase_AS"/>
</dbReference>
<dbReference type="PROSITE" id="PS50011">
    <property type="entry name" value="PROTEIN_KINASE_DOM"/>
    <property type="match status" value="1"/>
</dbReference>
<protein>
    <submittedName>
        <fullName evidence="8">Kinase domain protein</fullName>
    </submittedName>
</protein>
<name>A0A368G373_ANCCA</name>
<dbReference type="Proteomes" id="UP000252519">
    <property type="component" value="Unassembled WGS sequence"/>
</dbReference>
<keyword evidence="4" id="KW-0547">Nucleotide-binding</keyword>
<evidence type="ECO:0000259" key="7">
    <source>
        <dbReference type="PROSITE" id="PS50011"/>
    </source>
</evidence>
<keyword evidence="3" id="KW-0808">Transferase</keyword>
<dbReference type="PROSITE" id="PS00108">
    <property type="entry name" value="PROTEIN_KINASE_ST"/>
    <property type="match status" value="1"/>
</dbReference>
<evidence type="ECO:0000256" key="6">
    <source>
        <dbReference type="ARBA" id="ARBA00022840"/>
    </source>
</evidence>
<comment type="similarity">
    <text evidence="1">Belongs to the protein kinase superfamily. CMGC Ser/Thr protein kinase family. GSK-3 subfamily.</text>
</comment>
<proteinExistence type="inferred from homology"/>
<dbReference type="InterPro" id="IPR011009">
    <property type="entry name" value="Kinase-like_dom_sf"/>
</dbReference>
<evidence type="ECO:0000256" key="5">
    <source>
        <dbReference type="ARBA" id="ARBA00022777"/>
    </source>
</evidence>
<dbReference type="InterPro" id="IPR000719">
    <property type="entry name" value="Prot_kinase_dom"/>
</dbReference>
<dbReference type="GO" id="GO:0004674">
    <property type="term" value="F:protein serine/threonine kinase activity"/>
    <property type="evidence" value="ECO:0007669"/>
    <property type="project" value="UniProtKB-KW"/>
</dbReference>
<comment type="caution">
    <text evidence="8">The sequence shown here is derived from an EMBL/GenBank/DDBJ whole genome shotgun (WGS) entry which is preliminary data.</text>
</comment>
<organism evidence="8 9">
    <name type="scientific">Ancylostoma caninum</name>
    <name type="common">Dog hookworm</name>
    <dbReference type="NCBI Taxonomy" id="29170"/>
    <lineage>
        <taxon>Eukaryota</taxon>
        <taxon>Metazoa</taxon>
        <taxon>Ecdysozoa</taxon>
        <taxon>Nematoda</taxon>
        <taxon>Chromadorea</taxon>
        <taxon>Rhabditida</taxon>
        <taxon>Rhabditina</taxon>
        <taxon>Rhabditomorpha</taxon>
        <taxon>Strongyloidea</taxon>
        <taxon>Ancylostomatidae</taxon>
        <taxon>Ancylostomatinae</taxon>
        <taxon>Ancylostoma</taxon>
    </lineage>
</organism>
<dbReference type="GO" id="GO:0005634">
    <property type="term" value="C:nucleus"/>
    <property type="evidence" value="ECO:0007669"/>
    <property type="project" value="TreeGrafter"/>
</dbReference>
<keyword evidence="9" id="KW-1185">Reference proteome</keyword>
<dbReference type="GO" id="GO:0007165">
    <property type="term" value="P:signal transduction"/>
    <property type="evidence" value="ECO:0007669"/>
    <property type="project" value="TreeGrafter"/>
</dbReference>
<evidence type="ECO:0000256" key="4">
    <source>
        <dbReference type="ARBA" id="ARBA00022741"/>
    </source>
</evidence>
<keyword evidence="6" id="KW-0067">ATP-binding</keyword>
<dbReference type="GO" id="GO:0005524">
    <property type="term" value="F:ATP binding"/>
    <property type="evidence" value="ECO:0007669"/>
    <property type="project" value="UniProtKB-KW"/>
</dbReference>
<dbReference type="GO" id="GO:0070507">
    <property type="term" value="P:regulation of microtubule cytoskeleton organization"/>
    <property type="evidence" value="ECO:0007669"/>
    <property type="project" value="TreeGrafter"/>
</dbReference>
<evidence type="ECO:0000256" key="3">
    <source>
        <dbReference type="ARBA" id="ARBA00022679"/>
    </source>
</evidence>
<dbReference type="GO" id="GO:0005829">
    <property type="term" value="C:cytosol"/>
    <property type="evidence" value="ECO:0007669"/>
    <property type="project" value="TreeGrafter"/>
</dbReference>
<keyword evidence="5 8" id="KW-0418">Kinase</keyword>
<reference evidence="8 9" key="1">
    <citation type="submission" date="2014-10" db="EMBL/GenBank/DDBJ databases">
        <title>Draft genome of the hookworm Ancylostoma caninum.</title>
        <authorList>
            <person name="Mitreva M."/>
        </authorList>
    </citation>
    <scope>NUCLEOTIDE SEQUENCE [LARGE SCALE GENOMIC DNA]</scope>
    <source>
        <strain evidence="8 9">Baltimore</strain>
    </source>
</reference>
<sequence length="269" mass="30626">MRDLPTQAVFIEVIHCLVLDYFPDDVQKLREKGVKFDALDAQLYSYQLFSAVRQLYVCKIIHLDIKPSNLVINHVEGLLKLADFGNAVHFGTVGSSSYQVTRYYRPPELLFGSTVLTPAIDVWSAACVTYDFITARPLFKGRNSEDQIKMIVEVLGYPSGEEVKAMAASRPRVRRSTARGLAKSKRLIMCHLQYVGAGFDEKALSLMQEVLVYDPTKRKTAEQVLKHDYFNTLRKIPAPMRSNNKPIPQLAMERWHVRSREPDEDSDTS</sequence>
<dbReference type="GO" id="GO:0030424">
    <property type="term" value="C:axon"/>
    <property type="evidence" value="ECO:0007669"/>
    <property type="project" value="TreeGrafter"/>
</dbReference>
<dbReference type="Gene3D" id="1.10.510.10">
    <property type="entry name" value="Transferase(Phosphotransferase) domain 1"/>
    <property type="match status" value="1"/>
</dbReference>
<dbReference type="OrthoDB" id="5792074at2759"/>
<dbReference type="PANTHER" id="PTHR24057:SF18">
    <property type="entry name" value="SERINE_THREONINE-PROTEIN KINASE R03D7.5-RELATED"/>
    <property type="match status" value="1"/>
</dbReference>
<dbReference type="Pfam" id="PF00069">
    <property type="entry name" value="Pkinase"/>
    <property type="match status" value="1"/>
</dbReference>
<evidence type="ECO:0000313" key="9">
    <source>
        <dbReference type="Proteomes" id="UP000252519"/>
    </source>
</evidence>
<dbReference type="AlphaFoldDB" id="A0A368G373"/>
<evidence type="ECO:0000256" key="2">
    <source>
        <dbReference type="ARBA" id="ARBA00022527"/>
    </source>
</evidence>
<dbReference type="SUPFAM" id="SSF56112">
    <property type="entry name" value="Protein kinase-like (PK-like)"/>
    <property type="match status" value="1"/>
</dbReference>
<dbReference type="SMART" id="SM00220">
    <property type="entry name" value="S_TKc"/>
    <property type="match status" value="1"/>
</dbReference>
<dbReference type="EMBL" id="JOJR01000369">
    <property type="protein sequence ID" value="RCN38891.1"/>
    <property type="molecule type" value="Genomic_DNA"/>
</dbReference>
<evidence type="ECO:0000256" key="1">
    <source>
        <dbReference type="ARBA" id="ARBA00005527"/>
    </source>
</evidence>
<dbReference type="STRING" id="29170.A0A368G373"/>
<keyword evidence="2" id="KW-0723">Serine/threonine-protein kinase</keyword>
<dbReference type="FunFam" id="1.10.510.10:FF:000624">
    <property type="entry name" value="Mitogen-activated protein kinase"/>
    <property type="match status" value="1"/>
</dbReference>
<dbReference type="PANTHER" id="PTHR24057">
    <property type="entry name" value="GLYCOGEN SYNTHASE KINASE-3 ALPHA"/>
    <property type="match status" value="1"/>
</dbReference>
<evidence type="ECO:0000313" key="8">
    <source>
        <dbReference type="EMBL" id="RCN38891.1"/>
    </source>
</evidence>
<gene>
    <name evidence="8" type="ORF">ANCCAN_15185</name>
</gene>
<feature type="domain" description="Protein kinase" evidence="7">
    <location>
        <begin position="1"/>
        <end position="230"/>
    </location>
</feature>
<dbReference type="GO" id="GO:0030154">
    <property type="term" value="P:cell differentiation"/>
    <property type="evidence" value="ECO:0007669"/>
    <property type="project" value="TreeGrafter"/>
</dbReference>
<dbReference type="GO" id="GO:0032436">
    <property type="term" value="P:positive regulation of proteasomal ubiquitin-dependent protein catabolic process"/>
    <property type="evidence" value="ECO:0007669"/>
    <property type="project" value="TreeGrafter"/>
</dbReference>